<gene>
    <name evidence="7" type="ORF">B5V51_14602</name>
</gene>
<dbReference type="EMBL" id="NWSH01000010">
    <property type="protein sequence ID" value="PCG80927.1"/>
    <property type="molecule type" value="Genomic_DNA"/>
</dbReference>
<evidence type="ECO:0000256" key="3">
    <source>
        <dbReference type="ARBA" id="ARBA00022771"/>
    </source>
</evidence>
<feature type="domain" description="C2H2-type" evidence="6">
    <location>
        <begin position="499"/>
        <end position="522"/>
    </location>
</feature>
<evidence type="ECO:0000313" key="7">
    <source>
        <dbReference type="EMBL" id="PCG80927.1"/>
    </source>
</evidence>
<name>A0A2A4K9P1_HELVI</name>
<keyword evidence="3 5" id="KW-0863">Zinc-finger</keyword>
<dbReference type="AlphaFoldDB" id="A0A2A4K9P1"/>
<dbReference type="PROSITE" id="PS50157">
    <property type="entry name" value="ZINC_FINGER_C2H2_2"/>
    <property type="match status" value="6"/>
</dbReference>
<dbReference type="STRING" id="7102.A0A2A4K9P1"/>
<evidence type="ECO:0000259" key="6">
    <source>
        <dbReference type="PROSITE" id="PS50157"/>
    </source>
</evidence>
<dbReference type="Pfam" id="PF00096">
    <property type="entry name" value="zf-C2H2"/>
    <property type="match status" value="3"/>
</dbReference>
<dbReference type="GO" id="GO:0006355">
    <property type="term" value="P:regulation of DNA-templated transcription"/>
    <property type="evidence" value="ECO:0007669"/>
    <property type="project" value="UniProtKB-ARBA"/>
</dbReference>
<keyword evidence="4" id="KW-0862">Zinc</keyword>
<accession>A0A2A4K9P1</accession>
<evidence type="ECO:0000256" key="5">
    <source>
        <dbReference type="PROSITE-ProRule" id="PRU00042"/>
    </source>
</evidence>
<dbReference type="SUPFAM" id="SSF57667">
    <property type="entry name" value="beta-beta-alpha zinc fingers"/>
    <property type="match status" value="3"/>
</dbReference>
<dbReference type="Gene3D" id="3.30.160.60">
    <property type="entry name" value="Classic Zinc Finger"/>
    <property type="match status" value="5"/>
</dbReference>
<feature type="domain" description="C2H2-type" evidence="6">
    <location>
        <begin position="559"/>
        <end position="582"/>
    </location>
</feature>
<feature type="domain" description="C2H2-type" evidence="6">
    <location>
        <begin position="345"/>
        <end position="368"/>
    </location>
</feature>
<comment type="caution">
    <text evidence="7">The sequence shown here is derived from an EMBL/GenBank/DDBJ whole genome shotgun (WGS) entry which is preliminary data.</text>
</comment>
<feature type="domain" description="C2H2-type" evidence="6">
    <location>
        <begin position="371"/>
        <end position="394"/>
    </location>
</feature>
<organism evidence="7">
    <name type="scientific">Heliothis virescens</name>
    <name type="common">Tobacco budworm moth</name>
    <dbReference type="NCBI Taxonomy" id="7102"/>
    <lineage>
        <taxon>Eukaryota</taxon>
        <taxon>Metazoa</taxon>
        <taxon>Ecdysozoa</taxon>
        <taxon>Arthropoda</taxon>
        <taxon>Hexapoda</taxon>
        <taxon>Insecta</taxon>
        <taxon>Pterygota</taxon>
        <taxon>Neoptera</taxon>
        <taxon>Endopterygota</taxon>
        <taxon>Lepidoptera</taxon>
        <taxon>Glossata</taxon>
        <taxon>Ditrysia</taxon>
        <taxon>Noctuoidea</taxon>
        <taxon>Noctuidae</taxon>
        <taxon>Heliothinae</taxon>
        <taxon>Heliothis</taxon>
    </lineage>
</organism>
<keyword evidence="1" id="KW-0479">Metal-binding</keyword>
<dbReference type="FunFam" id="3.30.160.60:FF:002343">
    <property type="entry name" value="Zinc finger protein 33A"/>
    <property type="match status" value="1"/>
</dbReference>
<feature type="domain" description="C2H2-type" evidence="6">
    <location>
        <begin position="531"/>
        <end position="558"/>
    </location>
</feature>
<keyword evidence="2" id="KW-0677">Repeat</keyword>
<sequence>MDLKVKCERVLWLCHGCLSTDRKLACVTGHNKTLFIELRQDVKHNQTKNLLLCWECVAFLNKLELFRTRIKTAQYRLLQFVKTYENDLPTTLSGIEITSKHQYDYEYKYIDTEQEARERNGEEKHKYFVSDQKDVLPEQNEIILDYKDVNITEIEPEIKIEYNEDIKEEFDNISYSCNNDTDYEDLKLEPDMNETIPKQKTKKKSKLSQSLKKLYEKHATIAKTDILFNRKEHSEEVCLKEEAIEQFLDKDRGHQSLEACPYKCTTCRVGYIREMDYLRHQTFHHLTIQFPTSCIACKKKNINSQSKLEEHWIEHTRMSRCKLCGEITRLRGMKKHFNVAHSKVFTCKECSLEFGTLRTFSKHYKTMHKMAVCDYCKKKFTSKHKLERHISKNHQPHSCTICNKHYRSYRFYEVHLRAEHPELLSCLRGLDSNKEMRYCVECDIQFPSIYKYQRHLQESVKHRPRKKERIPCPDCGKIFSRMVYKNNHYRFAHMKVTKHHCDICNKYFTNGYGLRKHIQGVHEKIPLPKNKICDLCGRGFSANRILVNHRRTHTGERPFKCEFCPATFAQQTALKSHQKTQHKNNILLAS</sequence>
<dbReference type="InterPro" id="IPR013087">
    <property type="entry name" value="Znf_C2H2_type"/>
</dbReference>
<dbReference type="PANTHER" id="PTHR24409">
    <property type="entry name" value="ZINC FINGER PROTEIN 142"/>
    <property type="match status" value="1"/>
</dbReference>
<proteinExistence type="predicted"/>
<dbReference type="InterPro" id="IPR036236">
    <property type="entry name" value="Znf_C2H2_sf"/>
</dbReference>
<feature type="domain" description="C2H2-type" evidence="6">
    <location>
        <begin position="470"/>
        <end position="493"/>
    </location>
</feature>
<evidence type="ECO:0000256" key="4">
    <source>
        <dbReference type="ARBA" id="ARBA00022833"/>
    </source>
</evidence>
<protein>
    <recommendedName>
        <fullName evidence="6">C2H2-type domain-containing protein</fullName>
    </recommendedName>
</protein>
<evidence type="ECO:0000256" key="2">
    <source>
        <dbReference type="ARBA" id="ARBA00022737"/>
    </source>
</evidence>
<reference evidence="7" key="1">
    <citation type="submission" date="2017-09" db="EMBL/GenBank/DDBJ databases">
        <title>Contemporary evolution of a Lepidopteran species, Heliothis virescens, in response to modern agricultural practices.</title>
        <authorList>
            <person name="Fritz M.L."/>
            <person name="Deyonke A.M."/>
            <person name="Papanicolaou A."/>
            <person name="Micinski S."/>
            <person name="Westbrook J."/>
            <person name="Gould F."/>
        </authorList>
    </citation>
    <scope>NUCLEOTIDE SEQUENCE [LARGE SCALE GENOMIC DNA]</scope>
    <source>
        <strain evidence="7">HvINT-</strain>
        <tissue evidence="7">Whole body</tissue>
    </source>
</reference>
<dbReference type="GO" id="GO:0008270">
    <property type="term" value="F:zinc ion binding"/>
    <property type="evidence" value="ECO:0007669"/>
    <property type="project" value="UniProtKB-KW"/>
</dbReference>
<dbReference type="SMART" id="SM00355">
    <property type="entry name" value="ZnF_C2H2"/>
    <property type="match status" value="11"/>
</dbReference>
<evidence type="ECO:0000256" key="1">
    <source>
        <dbReference type="ARBA" id="ARBA00022723"/>
    </source>
</evidence>
<dbReference type="PROSITE" id="PS00028">
    <property type="entry name" value="ZINC_FINGER_C2H2_1"/>
    <property type="match status" value="7"/>
</dbReference>